<feature type="signal peptide" evidence="1">
    <location>
        <begin position="1"/>
        <end position="23"/>
    </location>
</feature>
<protein>
    <submittedName>
        <fullName evidence="2">Uncharacterized protein</fullName>
    </submittedName>
</protein>
<proteinExistence type="predicted"/>
<dbReference type="SUPFAM" id="SSF100910">
    <property type="entry name" value="Chemosensory protein Csp2"/>
    <property type="match status" value="1"/>
</dbReference>
<accession>A0AAN9A046</accession>
<gene>
    <name evidence="2" type="ORF">SK128_014481</name>
</gene>
<name>A0AAN9A046_HALRR</name>
<dbReference type="Gene3D" id="1.10.2080.10">
    <property type="entry name" value="Insect odorant-binding protein A10/Ejaculatory bulb-specific protein 3"/>
    <property type="match status" value="1"/>
</dbReference>
<dbReference type="AlphaFoldDB" id="A0AAN9A046"/>
<comment type="caution">
    <text evidence="2">The sequence shown here is derived from an EMBL/GenBank/DDBJ whole genome shotgun (WGS) entry which is preliminary data.</text>
</comment>
<organism evidence="2 3">
    <name type="scientific">Halocaridina rubra</name>
    <name type="common">Hawaiian red shrimp</name>
    <dbReference type="NCBI Taxonomy" id="373956"/>
    <lineage>
        <taxon>Eukaryota</taxon>
        <taxon>Metazoa</taxon>
        <taxon>Ecdysozoa</taxon>
        <taxon>Arthropoda</taxon>
        <taxon>Crustacea</taxon>
        <taxon>Multicrustacea</taxon>
        <taxon>Malacostraca</taxon>
        <taxon>Eumalacostraca</taxon>
        <taxon>Eucarida</taxon>
        <taxon>Decapoda</taxon>
        <taxon>Pleocyemata</taxon>
        <taxon>Caridea</taxon>
        <taxon>Atyoidea</taxon>
        <taxon>Atyidae</taxon>
        <taxon>Halocaridina</taxon>
    </lineage>
</organism>
<dbReference type="InterPro" id="IPR005055">
    <property type="entry name" value="A10/PebIII"/>
</dbReference>
<dbReference type="Pfam" id="PF03392">
    <property type="entry name" value="OS-D"/>
    <property type="match status" value="1"/>
</dbReference>
<keyword evidence="1" id="KW-0732">Signal</keyword>
<dbReference type="EMBL" id="JAXCGZ010020927">
    <property type="protein sequence ID" value="KAK7063144.1"/>
    <property type="molecule type" value="Genomic_DNA"/>
</dbReference>
<feature type="chain" id="PRO_5042847611" evidence="1">
    <location>
        <begin position="24"/>
        <end position="150"/>
    </location>
</feature>
<keyword evidence="3" id="KW-1185">Reference proteome</keyword>
<evidence type="ECO:0000313" key="3">
    <source>
        <dbReference type="Proteomes" id="UP001381693"/>
    </source>
</evidence>
<reference evidence="2 3" key="1">
    <citation type="submission" date="2023-11" db="EMBL/GenBank/DDBJ databases">
        <title>Halocaridina rubra genome assembly.</title>
        <authorList>
            <person name="Smith C."/>
        </authorList>
    </citation>
    <scope>NUCLEOTIDE SEQUENCE [LARGE SCALE GENOMIC DNA]</scope>
    <source>
        <strain evidence="2">EP-1</strain>
        <tissue evidence="2">Whole</tissue>
    </source>
</reference>
<dbReference type="Proteomes" id="UP001381693">
    <property type="component" value="Unassembled WGS sequence"/>
</dbReference>
<evidence type="ECO:0000256" key="1">
    <source>
        <dbReference type="SAM" id="SignalP"/>
    </source>
</evidence>
<dbReference type="InterPro" id="IPR036682">
    <property type="entry name" value="OS_D_A10/PebIII_sf"/>
</dbReference>
<sequence length="150" mass="16893">MKQTTLALFCLLLVLGSFVPISAETEEELMTCIQGEQSQRHVSSVIAGLQAELTKVTVPQIRQTVASSNDVRFYVKCIVDEGSCDRLGKALQSFLKDSRGGCRGCRQCERERVKYVLRNVYCKHNSNVKTINDYLNYDVFITYLGSPVRC</sequence>
<evidence type="ECO:0000313" key="2">
    <source>
        <dbReference type="EMBL" id="KAK7063144.1"/>
    </source>
</evidence>